<gene>
    <name evidence="1" type="ORF">NCTC12475_01523</name>
</gene>
<dbReference type="Proteomes" id="UP000254920">
    <property type="component" value="Unassembled WGS sequence"/>
</dbReference>
<keyword evidence="2" id="KW-1185">Reference proteome</keyword>
<dbReference type="GeneID" id="93090166"/>
<dbReference type="Pfam" id="PF13852">
    <property type="entry name" value="DUF4197"/>
    <property type="match status" value="1"/>
</dbReference>
<dbReference type="InterPro" id="IPR025245">
    <property type="entry name" value="DUF4197"/>
</dbReference>
<organism evidence="1 2">
    <name type="scientific">Campylobacter sputorum subsp. sputorum</name>
    <dbReference type="NCBI Taxonomy" id="32024"/>
    <lineage>
        <taxon>Bacteria</taxon>
        <taxon>Pseudomonadati</taxon>
        <taxon>Campylobacterota</taxon>
        <taxon>Epsilonproteobacteria</taxon>
        <taxon>Campylobacterales</taxon>
        <taxon>Campylobacteraceae</taxon>
        <taxon>Campylobacter</taxon>
    </lineage>
</organism>
<reference evidence="1 2" key="1">
    <citation type="submission" date="2018-06" db="EMBL/GenBank/DDBJ databases">
        <authorList>
            <consortium name="Pathogen Informatics"/>
            <person name="Doyle S."/>
        </authorList>
    </citation>
    <scope>NUCLEOTIDE SEQUENCE [LARGE SCALE GENOMIC DNA]</scope>
    <source>
        <strain evidence="1 2">NCTC12475</strain>
    </source>
</reference>
<dbReference type="STRING" id="32024.GCA_000788295_01098"/>
<accession>A0A381DKW3</accession>
<dbReference type="RefSeq" id="WP_089182047.1">
    <property type="nucleotide sequence ID" value="NZ_CP043427.1"/>
</dbReference>
<evidence type="ECO:0000313" key="2">
    <source>
        <dbReference type="Proteomes" id="UP000254920"/>
    </source>
</evidence>
<dbReference type="AlphaFoldDB" id="A0A381DKW3"/>
<name>A0A381DKW3_9BACT</name>
<proteinExistence type="predicted"/>
<evidence type="ECO:0000313" key="1">
    <source>
        <dbReference type="EMBL" id="SUX11306.1"/>
    </source>
</evidence>
<sequence>MKKPIFVFILAQSLVFASWDMAISNAMISLKSYYTYDVANYKKSLLEVVKQSEEAILNPKNGDFIVNLPKKSNEILKNTDKSGRLNDKFSEILNLVFKQNVPFISQTLQNAISSMSDKQAMKIMNGELLSTYLKNLTYLKLNTTFKNSIKNITKKPKYKHAFMLANKSKSGFENYLIDDFLNELFEFLQTNEKDFMNDPFGFSANKAVNLKK</sequence>
<protein>
    <submittedName>
        <fullName evidence="1">Uncharacterized protein</fullName>
    </submittedName>
</protein>
<dbReference type="EMBL" id="UFVD01000001">
    <property type="protein sequence ID" value="SUX11306.1"/>
    <property type="molecule type" value="Genomic_DNA"/>
</dbReference>